<evidence type="ECO:0000313" key="6">
    <source>
        <dbReference type="Proteomes" id="UP000743370"/>
    </source>
</evidence>
<sequence length="139" mass="15587">MRDWTNDHHQQLHDEGVEGGNDWRHKGGGDARVHEKAKPGGSGGEEEREEVGWSGQETVKIEVEGITPEVAFLTIHPIKCSPGKDITEALSVELISMPKRRPTLPGADENKHCLYHKNMDRTTEECVTLKDKIEELIRA</sequence>
<dbReference type="Proteomes" id="UP000053144">
    <property type="component" value="Chromosome 8"/>
</dbReference>
<evidence type="ECO:0000313" key="5">
    <source>
        <dbReference type="Proteomes" id="UP000053144"/>
    </source>
</evidence>
<evidence type="ECO:0000256" key="1">
    <source>
        <dbReference type="SAM" id="MobiDB-lite"/>
    </source>
</evidence>
<evidence type="ECO:0000313" key="3">
    <source>
        <dbReference type="EMBL" id="KOM49541.1"/>
    </source>
</evidence>
<feature type="compositionally biased region" description="Basic and acidic residues" evidence="1">
    <location>
        <begin position="1"/>
        <end position="38"/>
    </location>
</feature>
<dbReference type="EMBL" id="JABFOF010000005">
    <property type="protein sequence ID" value="KAG2396739.1"/>
    <property type="molecule type" value="Genomic_DNA"/>
</dbReference>
<dbReference type="Gramene" id="KOM49542">
    <property type="protein sequence ID" value="KOM49542"/>
    <property type="gene ID" value="LR48_Vigan08g036900"/>
</dbReference>
<dbReference type="AlphaFoldDB" id="A0A0L9V3Q5"/>
<name>A0A0L9V3Q5_PHAAN</name>
<reference evidence="2 6" key="3">
    <citation type="submission" date="2020-05" db="EMBL/GenBank/DDBJ databases">
        <title>Vigna angularis (adzuki bean) Var. LongXiaoDou No. 4 denovo assembly.</title>
        <authorList>
            <person name="Xiang H."/>
        </authorList>
    </citation>
    <scope>NUCLEOTIDE SEQUENCE [LARGE SCALE GENOMIC DNA]</scope>
    <source>
        <tissue evidence="2">Leaf</tissue>
    </source>
</reference>
<organism evidence="4 5">
    <name type="scientific">Phaseolus angularis</name>
    <name type="common">Azuki bean</name>
    <name type="synonym">Vigna angularis</name>
    <dbReference type="NCBI Taxonomy" id="3914"/>
    <lineage>
        <taxon>Eukaryota</taxon>
        <taxon>Viridiplantae</taxon>
        <taxon>Streptophyta</taxon>
        <taxon>Embryophyta</taxon>
        <taxon>Tracheophyta</taxon>
        <taxon>Spermatophyta</taxon>
        <taxon>Magnoliopsida</taxon>
        <taxon>eudicotyledons</taxon>
        <taxon>Gunneridae</taxon>
        <taxon>Pentapetalae</taxon>
        <taxon>rosids</taxon>
        <taxon>fabids</taxon>
        <taxon>Fabales</taxon>
        <taxon>Fabaceae</taxon>
        <taxon>Papilionoideae</taxon>
        <taxon>50 kb inversion clade</taxon>
        <taxon>NPAAA clade</taxon>
        <taxon>indigoferoid/millettioid clade</taxon>
        <taxon>Phaseoleae</taxon>
        <taxon>Vigna</taxon>
    </lineage>
</organism>
<evidence type="ECO:0000313" key="2">
    <source>
        <dbReference type="EMBL" id="KAG2396739.1"/>
    </source>
</evidence>
<evidence type="ECO:0000313" key="4">
    <source>
        <dbReference type="EMBL" id="KOM49542.1"/>
    </source>
</evidence>
<reference evidence="4" key="2">
    <citation type="submission" date="2015-02" db="EMBL/GenBank/DDBJ databases">
        <authorList>
            <person name="Chooi Y.-H."/>
        </authorList>
    </citation>
    <scope>NUCLEOTIDE SEQUENCE</scope>
    <source>
        <tissue evidence="4">Seedling</tissue>
    </source>
</reference>
<dbReference type="EMBL" id="CM003378">
    <property type="protein sequence ID" value="KOM49542.1"/>
    <property type="molecule type" value="Genomic_DNA"/>
</dbReference>
<accession>A0A0L9V3Q5</accession>
<reference evidence="5" key="1">
    <citation type="journal article" date="2015" name="Proc. Natl. Acad. Sci. U.S.A.">
        <title>Genome sequencing of adzuki bean (Vigna angularis) provides insight into high starch and low fat accumulation and domestication.</title>
        <authorList>
            <person name="Yang K."/>
            <person name="Tian Z."/>
            <person name="Chen C."/>
            <person name="Luo L."/>
            <person name="Zhao B."/>
            <person name="Wang Z."/>
            <person name="Yu L."/>
            <person name="Li Y."/>
            <person name="Sun Y."/>
            <person name="Li W."/>
            <person name="Chen Y."/>
            <person name="Li Y."/>
            <person name="Zhang Y."/>
            <person name="Ai D."/>
            <person name="Zhao J."/>
            <person name="Shang C."/>
            <person name="Ma Y."/>
            <person name="Wu B."/>
            <person name="Wang M."/>
            <person name="Gao L."/>
            <person name="Sun D."/>
            <person name="Zhang P."/>
            <person name="Guo F."/>
            <person name="Wang W."/>
            <person name="Li Y."/>
            <person name="Wang J."/>
            <person name="Varshney R.K."/>
            <person name="Wang J."/>
            <person name="Ling H.Q."/>
            <person name="Wan P."/>
        </authorList>
    </citation>
    <scope>NUCLEOTIDE SEQUENCE</scope>
    <source>
        <strain evidence="5">cv. Jingnong 6</strain>
    </source>
</reference>
<dbReference type="Gramene" id="KOM49541">
    <property type="protein sequence ID" value="KOM49541"/>
    <property type="gene ID" value="LR48_Vigan08g036800"/>
</dbReference>
<protein>
    <submittedName>
        <fullName evidence="4">Uncharacterized protein</fullName>
    </submittedName>
</protein>
<dbReference type="EMBL" id="CM003378">
    <property type="protein sequence ID" value="KOM49541.1"/>
    <property type="molecule type" value="Genomic_DNA"/>
</dbReference>
<feature type="region of interest" description="Disordered" evidence="1">
    <location>
        <begin position="1"/>
        <end position="54"/>
    </location>
</feature>
<gene>
    <name evidence="2" type="ORF">HKW66_Vig0230140</name>
    <name evidence="3" type="ORF">LR48_Vigan08g036800</name>
    <name evidence="4" type="ORF">LR48_Vigan08g036900</name>
</gene>
<dbReference type="Proteomes" id="UP000743370">
    <property type="component" value="Unassembled WGS sequence"/>
</dbReference>
<proteinExistence type="predicted"/>